<keyword evidence="2" id="KW-1185">Reference proteome</keyword>
<name>A0A8T1NT99_CARIL</name>
<comment type="caution">
    <text evidence="1">The sequence shown here is derived from an EMBL/GenBank/DDBJ whole genome shotgun (WGS) entry which is preliminary data.</text>
</comment>
<evidence type="ECO:0000313" key="2">
    <source>
        <dbReference type="Proteomes" id="UP000811609"/>
    </source>
</evidence>
<reference evidence="1" key="1">
    <citation type="submission" date="2020-12" db="EMBL/GenBank/DDBJ databases">
        <title>WGS assembly of Carya illinoinensis cv. Pawnee.</title>
        <authorList>
            <person name="Platts A."/>
            <person name="Shu S."/>
            <person name="Wright S."/>
            <person name="Barry K."/>
            <person name="Edger P."/>
            <person name="Pires J.C."/>
            <person name="Schmutz J."/>
        </authorList>
    </citation>
    <scope>NUCLEOTIDE SEQUENCE</scope>
    <source>
        <tissue evidence="1">Leaf</tissue>
    </source>
</reference>
<proteinExistence type="predicted"/>
<organism evidence="1 2">
    <name type="scientific">Carya illinoinensis</name>
    <name type="common">Pecan</name>
    <dbReference type="NCBI Taxonomy" id="32201"/>
    <lineage>
        <taxon>Eukaryota</taxon>
        <taxon>Viridiplantae</taxon>
        <taxon>Streptophyta</taxon>
        <taxon>Embryophyta</taxon>
        <taxon>Tracheophyta</taxon>
        <taxon>Spermatophyta</taxon>
        <taxon>Magnoliopsida</taxon>
        <taxon>eudicotyledons</taxon>
        <taxon>Gunneridae</taxon>
        <taxon>Pentapetalae</taxon>
        <taxon>rosids</taxon>
        <taxon>fabids</taxon>
        <taxon>Fagales</taxon>
        <taxon>Juglandaceae</taxon>
        <taxon>Carya</taxon>
    </lineage>
</organism>
<accession>A0A8T1NT99</accession>
<protein>
    <submittedName>
        <fullName evidence="1">Uncharacterized protein</fullName>
    </submittedName>
</protein>
<dbReference type="Proteomes" id="UP000811609">
    <property type="component" value="Chromosome 13"/>
</dbReference>
<gene>
    <name evidence="1" type="ORF">CIPAW_13G173900</name>
</gene>
<dbReference type="EMBL" id="CM031821">
    <property type="protein sequence ID" value="KAG6632652.1"/>
    <property type="molecule type" value="Genomic_DNA"/>
</dbReference>
<sequence>MYVCILSHKHAAAFTKISGEREREAATNLPEQSQTRIKQKLDPKWNCGVRRGLEIVEDSQSCTTAFWVYACCCCCRMPTPPEVRYRKTFSQSNAATKASSQTYRNEQLLYPVKKYSFT</sequence>
<dbReference type="AlphaFoldDB" id="A0A8T1NT99"/>
<evidence type="ECO:0000313" key="1">
    <source>
        <dbReference type="EMBL" id="KAG6632652.1"/>
    </source>
</evidence>